<dbReference type="PANTHER" id="PTHR31881:SF6">
    <property type="entry name" value="OS09G0494600 PROTEIN"/>
    <property type="match status" value="1"/>
</dbReference>
<feature type="transmembrane region" description="Helical" evidence="1">
    <location>
        <begin position="68"/>
        <end position="89"/>
    </location>
</feature>
<feature type="transmembrane region" description="Helical" evidence="1">
    <location>
        <begin position="6"/>
        <end position="27"/>
    </location>
</feature>
<accession>A0ABV7HJJ1</accession>
<dbReference type="Pfam" id="PF04654">
    <property type="entry name" value="DUF599"/>
    <property type="match status" value="1"/>
</dbReference>
<gene>
    <name evidence="2" type="ORF">ACFOEK_12425</name>
</gene>
<dbReference type="InterPro" id="IPR006747">
    <property type="entry name" value="DUF599"/>
</dbReference>
<protein>
    <submittedName>
        <fullName evidence="2">DUF599 domain-containing protein</fullName>
    </submittedName>
</protein>
<evidence type="ECO:0000313" key="3">
    <source>
        <dbReference type="Proteomes" id="UP001595476"/>
    </source>
</evidence>
<dbReference type="PANTHER" id="PTHR31881">
    <property type="match status" value="1"/>
</dbReference>
<evidence type="ECO:0000313" key="2">
    <source>
        <dbReference type="EMBL" id="MFC3151837.1"/>
    </source>
</evidence>
<keyword evidence="1" id="KW-1133">Transmembrane helix</keyword>
<keyword evidence="1" id="KW-0472">Membrane</keyword>
<dbReference type="EMBL" id="JBHRSZ010000004">
    <property type="protein sequence ID" value="MFC3151837.1"/>
    <property type="molecule type" value="Genomic_DNA"/>
</dbReference>
<dbReference type="RefSeq" id="WP_386721342.1">
    <property type="nucleotide sequence ID" value="NZ_JBHRSZ010000004.1"/>
</dbReference>
<organism evidence="2 3">
    <name type="scientific">Litoribrevibacter euphylliae</name>
    <dbReference type="NCBI Taxonomy" id="1834034"/>
    <lineage>
        <taxon>Bacteria</taxon>
        <taxon>Pseudomonadati</taxon>
        <taxon>Pseudomonadota</taxon>
        <taxon>Gammaproteobacteria</taxon>
        <taxon>Oceanospirillales</taxon>
        <taxon>Oceanospirillaceae</taxon>
        <taxon>Litoribrevibacter</taxon>
    </lineage>
</organism>
<name>A0ABV7HJJ1_9GAMM</name>
<sequence>MTFFDLIPLFFFFFVWIGYVHTAQFLAKKRNALSGALHNYRYDWMLKVITRDNRVADAAIVSNLERNAAFFASTSIIILAGLITALGAVKEFENFLSGVEVPFIYDPNFWHFKLLILISIFAYAFFKFSWCLRQYGFCSVMVGAAPMADDPSVSAGRKEAFASSAAKVIDNAGKHFNLGLRGYYFGMAFLTWFINTPLFYFITLLVAAVLYYREFHSSTLKALVRGRSEK</sequence>
<comment type="caution">
    <text evidence="2">The sequence shown here is derived from an EMBL/GenBank/DDBJ whole genome shotgun (WGS) entry which is preliminary data.</text>
</comment>
<keyword evidence="1" id="KW-0812">Transmembrane</keyword>
<reference evidence="3" key="1">
    <citation type="journal article" date="2019" name="Int. J. Syst. Evol. Microbiol.">
        <title>The Global Catalogue of Microorganisms (GCM) 10K type strain sequencing project: providing services to taxonomists for standard genome sequencing and annotation.</title>
        <authorList>
            <consortium name="The Broad Institute Genomics Platform"/>
            <consortium name="The Broad Institute Genome Sequencing Center for Infectious Disease"/>
            <person name="Wu L."/>
            <person name="Ma J."/>
        </authorList>
    </citation>
    <scope>NUCLEOTIDE SEQUENCE [LARGE SCALE GENOMIC DNA]</scope>
    <source>
        <strain evidence="3">KCTC 52438</strain>
    </source>
</reference>
<keyword evidence="3" id="KW-1185">Reference proteome</keyword>
<proteinExistence type="predicted"/>
<dbReference type="Proteomes" id="UP001595476">
    <property type="component" value="Unassembled WGS sequence"/>
</dbReference>
<feature type="transmembrane region" description="Helical" evidence="1">
    <location>
        <begin position="109"/>
        <end position="126"/>
    </location>
</feature>
<feature type="transmembrane region" description="Helical" evidence="1">
    <location>
        <begin position="183"/>
        <end position="212"/>
    </location>
</feature>
<evidence type="ECO:0000256" key="1">
    <source>
        <dbReference type="SAM" id="Phobius"/>
    </source>
</evidence>